<evidence type="ECO:0000313" key="3">
    <source>
        <dbReference type="EMBL" id="CAB4143208.1"/>
    </source>
</evidence>
<dbReference type="EMBL" id="LR796416">
    <property type="protein sequence ID" value="CAB4143208.1"/>
    <property type="molecule type" value="Genomic_DNA"/>
</dbReference>
<dbReference type="SUPFAM" id="SSF53686">
    <property type="entry name" value="Tryptophan synthase beta subunit-like PLP-dependent enzymes"/>
    <property type="match status" value="1"/>
</dbReference>
<accession>A0A6J5M940</accession>
<feature type="region of interest" description="Disordered" evidence="1">
    <location>
        <begin position="275"/>
        <end position="298"/>
    </location>
</feature>
<protein>
    <recommendedName>
        <fullName evidence="2">Tryptophan synthase beta chain-like PALP domain-containing protein</fullName>
    </recommendedName>
</protein>
<feature type="domain" description="Tryptophan synthase beta chain-like PALP" evidence="2">
    <location>
        <begin position="53"/>
        <end position="201"/>
    </location>
</feature>
<dbReference type="Gene3D" id="3.40.50.1100">
    <property type="match status" value="2"/>
</dbReference>
<dbReference type="InterPro" id="IPR001926">
    <property type="entry name" value="TrpB-like_PALP"/>
</dbReference>
<reference evidence="3" key="1">
    <citation type="submission" date="2020-04" db="EMBL/GenBank/DDBJ databases">
        <authorList>
            <person name="Chiriac C."/>
            <person name="Salcher M."/>
            <person name="Ghai R."/>
            <person name="Kavagutti S V."/>
        </authorList>
    </citation>
    <scope>NUCLEOTIDE SEQUENCE</scope>
</reference>
<proteinExistence type="predicted"/>
<evidence type="ECO:0000259" key="2">
    <source>
        <dbReference type="Pfam" id="PF00291"/>
    </source>
</evidence>
<dbReference type="Pfam" id="PF00291">
    <property type="entry name" value="PALP"/>
    <property type="match status" value="1"/>
</dbReference>
<organism evidence="3">
    <name type="scientific">uncultured Caudovirales phage</name>
    <dbReference type="NCBI Taxonomy" id="2100421"/>
    <lineage>
        <taxon>Viruses</taxon>
        <taxon>Duplodnaviria</taxon>
        <taxon>Heunggongvirae</taxon>
        <taxon>Uroviricota</taxon>
        <taxon>Caudoviricetes</taxon>
        <taxon>Peduoviridae</taxon>
        <taxon>Maltschvirus</taxon>
        <taxon>Maltschvirus maltsch</taxon>
    </lineage>
</organism>
<sequence length="298" mass="33985">MHNNHHPEAWKNIDLEDGWTRKMYLDMTKNWKMPDGIPALERHNGYIVVAEHQHGIGSKARFGDLLVSETLSDTLVYVAPRVGMAGISLAHLAKRYNKRLVLFCPAAKEPSNHQLRALEEGAELRWVRIAAMPVLQRIAQRWAEDKGHVFLPLGLKHRLVTAAIVRVCDEMMREHKLKPEELWCATSTGVLSRGLAIGFPNAIIHSVAVSRNLKYGEAGTPNIWSYPKPFQAPSDVLPPFNSIHTYDAKAWHMMTDYARDRKPGKTWFWNVAGEQPEAPRPRIKSDRSWYDETDVKKS</sequence>
<name>A0A6J5M940_9CAUD</name>
<gene>
    <name evidence="3" type="ORF">UFOVP435_78</name>
</gene>
<evidence type="ECO:0000256" key="1">
    <source>
        <dbReference type="SAM" id="MobiDB-lite"/>
    </source>
</evidence>
<dbReference type="InterPro" id="IPR036052">
    <property type="entry name" value="TrpB-like_PALP_sf"/>
</dbReference>
<feature type="compositionally biased region" description="Basic and acidic residues" evidence="1">
    <location>
        <begin position="277"/>
        <end position="298"/>
    </location>
</feature>